<dbReference type="InterPro" id="IPR046537">
    <property type="entry name" value="DUF6602"/>
</dbReference>
<feature type="domain" description="DUF6602" evidence="1">
    <location>
        <begin position="34"/>
        <end position="130"/>
    </location>
</feature>
<dbReference type="CDD" id="cd21173">
    <property type="entry name" value="NucC-like"/>
    <property type="match status" value="1"/>
</dbReference>
<accession>F0BHU4</accession>
<sequence>MPFNSFNAEKAVFEEIFNARVRELWHLYGATGPLNHPGEKGAFREAFLRQLLESVLPLQYGIGSGVIVDGFGKQSPQVDLLIYDRRNFPPFYESGGHGIYPFDSVLRVIEVKSLLDKQGLEQFAKLARSIHPTNPEGLKMKGYGNLENGRSYYAFPALFAYATRISHFKTDWENISDLQGMANTVCVAHSGVITRSYEGDAYVTSLFTDERHFENNIRNFLISLLDGIEGTANSRQALKVSDWLSNKTTDLASLHIK</sequence>
<dbReference type="EMBL" id="AEQV01000163">
    <property type="protein sequence ID" value="EGD07978.1"/>
    <property type="molecule type" value="Genomic_DNA"/>
</dbReference>
<organism evidence="2 3">
    <name type="scientific">Xanthomonas vesicatoria ATCC 35937</name>
    <dbReference type="NCBI Taxonomy" id="925775"/>
    <lineage>
        <taxon>Bacteria</taxon>
        <taxon>Pseudomonadati</taxon>
        <taxon>Pseudomonadota</taxon>
        <taxon>Gammaproteobacteria</taxon>
        <taxon>Lysobacterales</taxon>
        <taxon>Lysobacteraceae</taxon>
        <taxon>Xanthomonas</taxon>
    </lineage>
</organism>
<evidence type="ECO:0000313" key="2">
    <source>
        <dbReference type="EMBL" id="EGD07978.1"/>
    </source>
</evidence>
<dbReference type="eggNOG" id="ENOG502Z7SP">
    <property type="taxonomic scope" value="Bacteria"/>
</dbReference>
<reference evidence="2 3" key="1">
    <citation type="journal article" date="2011" name="BMC Genomics">
        <title>Comparative genomics reveals diversity among xanthomonads infecting tomato and pepper.</title>
        <authorList>
            <person name="Potnis N."/>
            <person name="Krasileva K."/>
            <person name="Chow V."/>
            <person name="Almeida N.F."/>
            <person name="Patil P.B."/>
            <person name="Ryan R.P."/>
            <person name="Sharlach M."/>
            <person name="Behlau F."/>
            <person name="Dow J.M."/>
            <person name="Momol M.T."/>
            <person name="White F.F."/>
            <person name="Preston J.F."/>
            <person name="Vinatzer B.A."/>
            <person name="Koebnik R."/>
            <person name="Setubal J.C."/>
            <person name="Norman D.J."/>
            <person name="Staskawicz B.J."/>
            <person name="Jones J.B."/>
        </authorList>
    </citation>
    <scope>NUCLEOTIDE SEQUENCE [LARGE SCALE GENOMIC DNA]</scope>
    <source>
        <strain evidence="2 3">ATCC 35937</strain>
    </source>
</reference>
<evidence type="ECO:0000259" key="1">
    <source>
        <dbReference type="Pfam" id="PF20247"/>
    </source>
</evidence>
<comment type="caution">
    <text evidence="2">The sequence shown here is derived from an EMBL/GenBank/DDBJ whole genome shotgun (WGS) entry which is preliminary data.</text>
</comment>
<gene>
    <name evidence="2" type="ORF">XVE_3843</name>
</gene>
<name>F0BHU4_9XANT</name>
<dbReference type="Pfam" id="PF20247">
    <property type="entry name" value="DUF6602"/>
    <property type="match status" value="1"/>
</dbReference>
<evidence type="ECO:0000313" key="3">
    <source>
        <dbReference type="Proteomes" id="UP000003299"/>
    </source>
</evidence>
<protein>
    <recommendedName>
        <fullName evidence="1">DUF6602 domain-containing protein</fullName>
    </recommendedName>
</protein>
<proteinExistence type="predicted"/>
<dbReference type="Proteomes" id="UP000003299">
    <property type="component" value="Unassembled WGS sequence"/>
</dbReference>
<dbReference type="AlphaFoldDB" id="F0BHU4"/>